<evidence type="ECO:0000313" key="2">
    <source>
        <dbReference type="Proteomes" id="UP000194632"/>
    </source>
</evidence>
<dbReference type="InterPro" id="IPR014407">
    <property type="entry name" value="McrC_bac"/>
</dbReference>
<dbReference type="OrthoDB" id="9786961at2"/>
<dbReference type="PIRSF" id="PIRSF003109">
    <property type="entry name" value="McrC"/>
    <property type="match status" value="1"/>
</dbReference>
<keyword evidence="1" id="KW-0378">Hydrolase</keyword>
<dbReference type="AlphaFoldDB" id="A0A243QEE2"/>
<dbReference type="REBASE" id="237272">
    <property type="entry name" value="GlaBS2McrBCP"/>
</dbReference>
<protein>
    <submittedName>
        <fullName evidence="1">5-methylcytosine-specific restriction endonuclease system specificity protein McrC</fullName>
    </submittedName>
</protein>
<keyword evidence="2" id="KW-1185">Reference proteome</keyword>
<gene>
    <name evidence="1" type="ORF">CA982_05215</name>
</gene>
<proteinExistence type="predicted"/>
<dbReference type="InterPro" id="IPR019292">
    <property type="entry name" value="McrC"/>
</dbReference>
<evidence type="ECO:0000313" key="1">
    <source>
        <dbReference type="EMBL" id="OUC80091.1"/>
    </source>
</evidence>
<dbReference type="PANTHER" id="PTHR38733">
    <property type="entry name" value="PROTEIN MCRC"/>
    <property type="match status" value="1"/>
</dbReference>
<comment type="caution">
    <text evidence="1">The sequence shown here is derived from an EMBL/GenBank/DDBJ whole genome shotgun (WGS) entry which is preliminary data.</text>
</comment>
<organism evidence="1 2">
    <name type="scientific">Gordonia lacunae</name>
    <dbReference type="NCBI Taxonomy" id="417102"/>
    <lineage>
        <taxon>Bacteria</taxon>
        <taxon>Bacillati</taxon>
        <taxon>Actinomycetota</taxon>
        <taxon>Actinomycetes</taxon>
        <taxon>Mycobacteriales</taxon>
        <taxon>Gordoniaceae</taxon>
        <taxon>Gordonia</taxon>
    </lineage>
</organism>
<sequence>MTAPGVIISGSTAIPVRNLWLLMLYASRLYQRDQDLRSSSVEANPDELFVLVSEILVVAAERRLQRSLGRQYRSRSATLPRVRGQIDVLTTETNMLLAQGRVACTFDELSVDNLRNRVLRTALILAARHVNDLTLERRASGLAETLAQYGVSTRSVTQREAAQLTLGRNEQDDAEALDAARLLIQMVVPAEESGTQHNREPEREAAKVRTLYEAAVRGFYRAVLPAEWTVAAGEVQHHWSVTDPSSGLAAVLPIMKTDTLLQSESRRIIVETKFADALKPNQYGADKLSRDHIFQLYAYVQSQHGKDALSTTAEGVLLYPVVGQHLDESATIQGHRYRFLTVDLGGSAAAIRDTLLSVPRNTCCRPSR</sequence>
<name>A0A243QEE2_9ACTN</name>
<dbReference type="PANTHER" id="PTHR38733:SF1">
    <property type="entry name" value="TYPE IV METHYL-DIRECTED RESTRICTION ENZYME ECOKMCRBC"/>
    <property type="match status" value="1"/>
</dbReference>
<accession>A0A243QEE2</accession>
<keyword evidence="1" id="KW-0540">Nuclease</keyword>
<dbReference type="Proteomes" id="UP000194632">
    <property type="component" value="Unassembled WGS sequence"/>
</dbReference>
<dbReference type="GO" id="GO:0009307">
    <property type="term" value="P:DNA restriction-modification system"/>
    <property type="evidence" value="ECO:0007669"/>
    <property type="project" value="InterPro"/>
</dbReference>
<keyword evidence="1" id="KW-0255">Endonuclease</keyword>
<reference evidence="1 2" key="1">
    <citation type="submission" date="2017-05" db="EMBL/GenBank/DDBJ databases">
        <title>Biotechnological potential of actinobacteria isolated from South African environments.</title>
        <authorList>
            <person name="Le Roes-Hill M."/>
            <person name="Prins A."/>
            <person name="Durrell K.A."/>
        </authorList>
    </citation>
    <scope>NUCLEOTIDE SEQUENCE [LARGE SCALE GENOMIC DNA]</scope>
    <source>
        <strain evidence="1">BS2</strain>
    </source>
</reference>
<dbReference type="RefSeq" id="WP_086534281.1">
    <property type="nucleotide sequence ID" value="NZ_NGFO01000004.1"/>
</dbReference>
<dbReference type="Pfam" id="PF10117">
    <property type="entry name" value="McrBC"/>
    <property type="match status" value="1"/>
</dbReference>
<dbReference type="GO" id="GO:0004519">
    <property type="term" value="F:endonuclease activity"/>
    <property type="evidence" value="ECO:0007669"/>
    <property type="project" value="UniProtKB-KW"/>
</dbReference>
<dbReference type="NCBIfam" id="NF007277">
    <property type="entry name" value="PRK09736.1"/>
    <property type="match status" value="1"/>
</dbReference>
<dbReference type="STRING" id="417102.CA982_05215"/>
<dbReference type="EMBL" id="NGFO01000004">
    <property type="protein sequence ID" value="OUC80091.1"/>
    <property type="molecule type" value="Genomic_DNA"/>
</dbReference>